<dbReference type="AlphaFoldDB" id="A0ABD0PYF7"/>
<name>A0ABD0PYF7_CIRMR</name>
<gene>
    <name evidence="1" type="ORF">M9458_024469</name>
</gene>
<feature type="non-terminal residue" evidence="1">
    <location>
        <position position="1"/>
    </location>
</feature>
<protein>
    <submittedName>
        <fullName evidence="1">Uncharacterized protein</fullName>
    </submittedName>
</protein>
<sequence length="75" mass="8165">AGYDTIGSTDYYQIHNDQNGGYSLPILKNTTNVGVPGRWAFLVNNGTEFVVGVQVKLQSFSDLTQSGNIEVVLDQ</sequence>
<proteinExistence type="predicted"/>
<reference evidence="1 2" key="1">
    <citation type="submission" date="2024-05" db="EMBL/GenBank/DDBJ databases">
        <title>Genome sequencing and assembly of Indian major carp, Cirrhinus mrigala (Hamilton, 1822).</title>
        <authorList>
            <person name="Mohindra V."/>
            <person name="Chowdhury L.M."/>
            <person name="Lal K."/>
            <person name="Jena J.K."/>
        </authorList>
    </citation>
    <scope>NUCLEOTIDE SEQUENCE [LARGE SCALE GENOMIC DNA]</scope>
    <source>
        <strain evidence="1">CM1030</strain>
        <tissue evidence="1">Blood</tissue>
    </source>
</reference>
<dbReference type="Proteomes" id="UP001529510">
    <property type="component" value="Unassembled WGS sequence"/>
</dbReference>
<evidence type="ECO:0000313" key="2">
    <source>
        <dbReference type="Proteomes" id="UP001529510"/>
    </source>
</evidence>
<feature type="non-terminal residue" evidence="1">
    <location>
        <position position="75"/>
    </location>
</feature>
<keyword evidence="2" id="KW-1185">Reference proteome</keyword>
<evidence type="ECO:0000313" key="1">
    <source>
        <dbReference type="EMBL" id="KAL0179027.1"/>
    </source>
</evidence>
<comment type="caution">
    <text evidence="1">The sequence shown here is derived from an EMBL/GenBank/DDBJ whole genome shotgun (WGS) entry which is preliminary data.</text>
</comment>
<dbReference type="EMBL" id="JAMKFB020000012">
    <property type="protein sequence ID" value="KAL0179027.1"/>
    <property type="molecule type" value="Genomic_DNA"/>
</dbReference>
<accession>A0ABD0PYF7</accession>
<organism evidence="1 2">
    <name type="scientific">Cirrhinus mrigala</name>
    <name type="common">Mrigala</name>
    <dbReference type="NCBI Taxonomy" id="683832"/>
    <lineage>
        <taxon>Eukaryota</taxon>
        <taxon>Metazoa</taxon>
        <taxon>Chordata</taxon>
        <taxon>Craniata</taxon>
        <taxon>Vertebrata</taxon>
        <taxon>Euteleostomi</taxon>
        <taxon>Actinopterygii</taxon>
        <taxon>Neopterygii</taxon>
        <taxon>Teleostei</taxon>
        <taxon>Ostariophysi</taxon>
        <taxon>Cypriniformes</taxon>
        <taxon>Cyprinidae</taxon>
        <taxon>Labeoninae</taxon>
        <taxon>Labeonini</taxon>
        <taxon>Cirrhinus</taxon>
    </lineage>
</organism>